<evidence type="ECO:0000256" key="2">
    <source>
        <dbReference type="ARBA" id="ARBA00022723"/>
    </source>
</evidence>
<protein>
    <recommendedName>
        <fullName evidence="8">Peptidase M48 domain-containing protein</fullName>
    </recommendedName>
</protein>
<feature type="domain" description="Peptidase M48" evidence="8">
    <location>
        <begin position="92"/>
        <end position="172"/>
    </location>
</feature>
<evidence type="ECO:0000256" key="1">
    <source>
        <dbReference type="ARBA" id="ARBA00022670"/>
    </source>
</evidence>
<evidence type="ECO:0000313" key="9">
    <source>
        <dbReference type="EMBL" id="BCJ67161.1"/>
    </source>
</evidence>
<feature type="transmembrane region" description="Helical" evidence="7">
    <location>
        <begin position="6"/>
        <end position="24"/>
    </location>
</feature>
<reference evidence="9" key="1">
    <citation type="submission" date="2020-08" db="EMBL/GenBank/DDBJ databases">
        <title>Whole genome shotgun sequence of Polymorphospora rubra NBRC 101157.</title>
        <authorList>
            <person name="Komaki H."/>
            <person name="Tamura T."/>
        </authorList>
    </citation>
    <scope>NUCLEOTIDE SEQUENCE</scope>
    <source>
        <strain evidence="9">NBRC 101157</strain>
    </source>
</reference>
<evidence type="ECO:0000256" key="5">
    <source>
        <dbReference type="ARBA" id="ARBA00023049"/>
    </source>
</evidence>
<dbReference type="PANTHER" id="PTHR34978:SF3">
    <property type="entry name" value="SLR0241 PROTEIN"/>
    <property type="match status" value="1"/>
</dbReference>
<evidence type="ECO:0000256" key="3">
    <source>
        <dbReference type="ARBA" id="ARBA00022801"/>
    </source>
</evidence>
<keyword evidence="2" id="KW-0479">Metal-binding</keyword>
<evidence type="ECO:0000256" key="4">
    <source>
        <dbReference type="ARBA" id="ARBA00022833"/>
    </source>
</evidence>
<feature type="transmembrane region" description="Helical" evidence="7">
    <location>
        <begin position="70"/>
        <end position="91"/>
    </location>
</feature>
<gene>
    <name evidence="9" type="ORF">Prubr_41820</name>
</gene>
<dbReference type="EMBL" id="AP023359">
    <property type="protein sequence ID" value="BCJ67161.1"/>
    <property type="molecule type" value="Genomic_DNA"/>
</dbReference>
<dbReference type="InterPro" id="IPR052173">
    <property type="entry name" value="Beta-lactam_resp_regulator"/>
</dbReference>
<accession>A0A810N0R0</accession>
<dbReference type="GO" id="GO:0004222">
    <property type="term" value="F:metalloendopeptidase activity"/>
    <property type="evidence" value="ECO:0007669"/>
    <property type="project" value="InterPro"/>
</dbReference>
<keyword evidence="1 6" id="KW-0645">Protease</keyword>
<evidence type="ECO:0000259" key="8">
    <source>
        <dbReference type="Pfam" id="PF01435"/>
    </source>
</evidence>
<dbReference type="Proteomes" id="UP000680866">
    <property type="component" value="Chromosome"/>
</dbReference>
<keyword evidence="10" id="KW-1185">Reference proteome</keyword>
<keyword evidence="7" id="KW-1133">Transmembrane helix</keyword>
<dbReference type="AlphaFoldDB" id="A0A810N0R0"/>
<name>A0A810N0R0_9ACTN</name>
<evidence type="ECO:0000313" key="10">
    <source>
        <dbReference type="Proteomes" id="UP000680866"/>
    </source>
</evidence>
<dbReference type="CDD" id="cd07326">
    <property type="entry name" value="M56_BlaR1_MecR1_like"/>
    <property type="match status" value="1"/>
</dbReference>
<keyword evidence="7" id="KW-0472">Membrane</keyword>
<proteinExistence type="inferred from homology"/>
<evidence type="ECO:0000256" key="7">
    <source>
        <dbReference type="SAM" id="Phobius"/>
    </source>
</evidence>
<dbReference type="GO" id="GO:0046872">
    <property type="term" value="F:metal ion binding"/>
    <property type="evidence" value="ECO:0007669"/>
    <property type="project" value="UniProtKB-KW"/>
</dbReference>
<dbReference type="GO" id="GO:0006508">
    <property type="term" value="P:proteolysis"/>
    <property type="evidence" value="ECO:0007669"/>
    <property type="project" value="UniProtKB-KW"/>
</dbReference>
<comment type="cofactor">
    <cofactor evidence="6">
        <name>Zn(2+)</name>
        <dbReference type="ChEBI" id="CHEBI:29105"/>
    </cofactor>
    <text evidence="6">Binds 1 zinc ion per subunit.</text>
</comment>
<dbReference type="PANTHER" id="PTHR34978">
    <property type="entry name" value="POSSIBLE SENSOR-TRANSDUCER PROTEIN BLAR"/>
    <property type="match status" value="1"/>
</dbReference>
<keyword evidence="3 6" id="KW-0378">Hydrolase</keyword>
<dbReference type="Pfam" id="PF01435">
    <property type="entry name" value="Peptidase_M48"/>
    <property type="match status" value="1"/>
</dbReference>
<evidence type="ECO:0000256" key="6">
    <source>
        <dbReference type="RuleBase" id="RU003983"/>
    </source>
</evidence>
<feature type="transmembrane region" description="Helical" evidence="7">
    <location>
        <begin position="31"/>
        <end position="58"/>
    </location>
</feature>
<keyword evidence="4 6" id="KW-0862">Zinc</keyword>
<organism evidence="9 10">
    <name type="scientific">Polymorphospora rubra</name>
    <dbReference type="NCBI Taxonomy" id="338584"/>
    <lineage>
        <taxon>Bacteria</taxon>
        <taxon>Bacillati</taxon>
        <taxon>Actinomycetota</taxon>
        <taxon>Actinomycetes</taxon>
        <taxon>Micromonosporales</taxon>
        <taxon>Micromonosporaceae</taxon>
        <taxon>Polymorphospora</taxon>
    </lineage>
</organism>
<comment type="similarity">
    <text evidence="6">Belongs to the peptidase M48 family.</text>
</comment>
<keyword evidence="7" id="KW-0812">Transmembrane</keyword>
<dbReference type="RefSeq" id="WP_212816532.1">
    <property type="nucleotide sequence ID" value="NZ_AP023359.1"/>
</dbReference>
<dbReference type="InterPro" id="IPR001915">
    <property type="entry name" value="Peptidase_M48"/>
</dbReference>
<dbReference type="KEGG" id="pry:Prubr_41820"/>
<keyword evidence="5 6" id="KW-0482">Metalloprotease</keyword>
<dbReference type="Gene3D" id="3.30.2010.10">
    <property type="entry name" value="Metalloproteases ('zincins'), catalytic domain"/>
    <property type="match status" value="1"/>
</dbReference>
<sequence length="299" mass="30780">MIGHLLLSAGLAPLLGVAALYLLVDRLRPAVATVACTGVAVVLALSSTVTVLTAAGHAVTQVTGPHQVGWASWLALVLLVGGAGAVIRSATRQAAGLRSARREAAGLPGRDCLVVVEDARPAAFSLPGRPGRIVVTDGLLAALGPAERAAVVAHERAHLTGAHHRWLLGVRLAAAANPLLRPVTALVAYTVERWADERAAEEAGGRAAVARAIGLVALANPALARQRTGRLHLSVAGWSVPRPGPVPRRIAALLRPVPGGRHVALLAAPALVVAGSCFWTGEAIVDLGQFVRLSRLQSR</sequence>